<keyword evidence="13" id="KW-0482">Metalloprotease</keyword>
<evidence type="ECO:0000256" key="10">
    <source>
        <dbReference type="ARBA" id="ARBA00022801"/>
    </source>
</evidence>
<feature type="active site" description="Proton donor/acceptor" evidence="17">
    <location>
        <position position="432"/>
    </location>
</feature>
<keyword evidence="6" id="KW-0121">Carboxypeptidase</keyword>
<dbReference type="GO" id="GO:0004181">
    <property type="term" value="F:metallocarboxypeptidase activity"/>
    <property type="evidence" value="ECO:0007669"/>
    <property type="project" value="InterPro"/>
</dbReference>
<dbReference type="PROSITE" id="PS52035">
    <property type="entry name" value="PEPTIDASE_M14"/>
    <property type="match status" value="1"/>
</dbReference>
<keyword evidence="11" id="KW-0862">Zinc</keyword>
<keyword evidence="9" id="KW-0732">Signal</keyword>
<comment type="function">
    <text evidence="2">Extracellular metalloprotease that contributes to pathogenicity.</text>
</comment>
<evidence type="ECO:0000256" key="2">
    <source>
        <dbReference type="ARBA" id="ARBA00003091"/>
    </source>
</evidence>
<name>A0AAD5U2C6_9FUNG</name>
<protein>
    <recommendedName>
        <fullName evidence="16">Carboxypeptidase M14A</fullName>
    </recommendedName>
</protein>
<sequence length="473" mass="53895">MSATVPYLIRAIQLNIITLEIKFVLCNVSIVEFFKDSGGLMDFKTVNSKKGLSKSAATMCEVRFDHHQVWRLHWNDFNVYESLNAAFENVKQNYENLVDIWTVNQELGYSDVRVSPSAMSFVTSILKPLQIVPIVQVENIQTLIDVQEDSSSLSNEWDNAGGSNFHKSYHRLSEINEFLDEKVKNFKGRAQKVLVGYSYEKREINGIRISGTTKNRKREIIFHGAIHSREWIGAASVLYIADQLLSLYGKDDLVTKLLNIYDWIIIPVLNVDGYEYTHTNNRMWRKTRQPNGGLFGCIGTDPNRNWDYEWSKPGASSSPCSEAYYGKAPFSAIEPKLMSEFIYNRREDVEIYIDVHAFSQLWMYPYGARCDKKVPEEKKILKAAQDGASALKKIHGTNFKVGGICKTIYQASGNSVDWVYARANVTYSYAIELRDTGRYGFLLPPDQIIPSGEELFSGLIGLAETVATQEKRW</sequence>
<dbReference type="EMBL" id="JADGJW010000435">
    <property type="protein sequence ID" value="KAJ3217264.1"/>
    <property type="molecule type" value="Genomic_DNA"/>
</dbReference>
<accession>A0AAD5U2C6</accession>
<evidence type="ECO:0000256" key="5">
    <source>
        <dbReference type="ARBA" id="ARBA00022525"/>
    </source>
</evidence>
<evidence type="ECO:0000256" key="11">
    <source>
        <dbReference type="ARBA" id="ARBA00022833"/>
    </source>
</evidence>
<dbReference type="CDD" id="cd03860">
    <property type="entry name" value="M14_CP_A-B_like"/>
    <property type="match status" value="1"/>
</dbReference>
<evidence type="ECO:0000259" key="18">
    <source>
        <dbReference type="PROSITE" id="PS52035"/>
    </source>
</evidence>
<keyword evidence="10" id="KW-0378">Hydrolase</keyword>
<dbReference type="Gene3D" id="3.40.630.10">
    <property type="entry name" value="Zn peptidases"/>
    <property type="match status" value="1"/>
</dbReference>
<evidence type="ECO:0000256" key="12">
    <source>
        <dbReference type="ARBA" id="ARBA00023026"/>
    </source>
</evidence>
<dbReference type="PROSITE" id="PS00133">
    <property type="entry name" value="CARBOXYPEPT_ZN_2"/>
    <property type="match status" value="1"/>
</dbReference>
<evidence type="ECO:0000256" key="6">
    <source>
        <dbReference type="ARBA" id="ARBA00022645"/>
    </source>
</evidence>
<comment type="subcellular location">
    <subcellularLocation>
        <location evidence="3">Secreted</location>
    </subcellularLocation>
</comment>
<dbReference type="GO" id="GO:0005615">
    <property type="term" value="C:extracellular space"/>
    <property type="evidence" value="ECO:0007669"/>
    <property type="project" value="TreeGrafter"/>
</dbReference>
<dbReference type="PANTHER" id="PTHR11705:SF143">
    <property type="entry name" value="SLL0236 PROTEIN"/>
    <property type="match status" value="1"/>
</dbReference>
<evidence type="ECO:0000256" key="15">
    <source>
        <dbReference type="ARBA" id="ARBA00023157"/>
    </source>
</evidence>
<dbReference type="Pfam" id="PF02244">
    <property type="entry name" value="Propep_M14"/>
    <property type="match status" value="1"/>
</dbReference>
<dbReference type="InterPro" id="IPR036990">
    <property type="entry name" value="M14A-like_propep"/>
</dbReference>
<dbReference type="InterPro" id="IPR000834">
    <property type="entry name" value="Peptidase_M14"/>
</dbReference>
<keyword evidence="8" id="KW-0479">Metal-binding</keyword>
<proteinExistence type="inferred from homology"/>
<evidence type="ECO:0000256" key="8">
    <source>
        <dbReference type="ARBA" id="ARBA00022723"/>
    </source>
</evidence>
<evidence type="ECO:0000256" key="4">
    <source>
        <dbReference type="ARBA" id="ARBA00005988"/>
    </source>
</evidence>
<comment type="cofactor">
    <cofactor evidence="1">
        <name>Zn(2+)</name>
        <dbReference type="ChEBI" id="CHEBI:29105"/>
    </cofactor>
</comment>
<dbReference type="PRINTS" id="PR00765">
    <property type="entry name" value="CRBOXYPTASEA"/>
</dbReference>
<keyword evidence="15" id="KW-1015">Disulfide bond</keyword>
<evidence type="ECO:0000256" key="17">
    <source>
        <dbReference type="PROSITE-ProRule" id="PRU01379"/>
    </source>
</evidence>
<keyword evidence="14" id="KW-0865">Zymogen</keyword>
<evidence type="ECO:0000256" key="13">
    <source>
        <dbReference type="ARBA" id="ARBA00023049"/>
    </source>
</evidence>
<keyword evidence="5" id="KW-0964">Secreted</keyword>
<evidence type="ECO:0000256" key="14">
    <source>
        <dbReference type="ARBA" id="ARBA00023145"/>
    </source>
</evidence>
<evidence type="ECO:0000256" key="3">
    <source>
        <dbReference type="ARBA" id="ARBA00004613"/>
    </source>
</evidence>
<evidence type="ECO:0000256" key="16">
    <source>
        <dbReference type="ARBA" id="ARBA00081330"/>
    </source>
</evidence>
<dbReference type="Proteomes" id="UP001211065">
    <property type="component" value="Unassembled WGS sequence"/>
</dbReference>
<dbReference type="InterPro" id="IPR003146">
    <property type="entry name" value="M14A_act_pep"/>
</dbReference>
<keyword evidence="12" id="KW-0843">Virulence</keyword>
<organism evidence="19 20">
    <name type="scientific">Clydaea vesicula</name>
    <dbReference type="NCBI Taxonomy" id="447962"/>
    <lineage>
        <taxon>Eukaryota</taxon>
        <taxon>Fungi</taxon>
        <taxon>Fungi incertae sedis</taxon>
        <taxon>Chytridiomycota</taxon>
        <taxon>Chytridiomycota incertae sedis</taxon>
        <taxon>Chytridiomycetes</taxon>
        <taxon>Lobulomycetales</taxon>
        <taxon>Lobulomycetaceae</taxon>
        <taxon>Clydaea</taxon>
    </lineage>
</organism>
<dbReference type="Pfam" id="PF00246">
    <property type="entry name" value="Peptidase_M14"/>
    <property type="match status" value="1"/>
</dbReference>
<evidence type="ECO:0000313" key="19">
    <source>
        <dbReference type="EMBL" id="KAJ3217264.1"/>
    </source>
</evidence>
<dbReference type="InterPro" id="IPR057247">
    <property type="entry name" value="CARBOXYPEPT_ZN_2"/>
</dbReference>
<comment type="caution">
    <text evidence="19">The sequence shown here is derived from an EMBL/GenBank/DDBJ whole genome shotgun (WGS) entry which is preliminary data.</text>
</comment>
<dbReference type="SUPFAM" id="SSF54897">
    <property type="entry name" value="Protease propeptides/inhibitors"/>
    <property type="match status" value="1"/>
</dbReference>
<dbReference type="GO" id="GO:0008270">
    <property type="term" value="F:zinc ion binding"/>
    <property type="evidence" value="ECO:0007669"/>
    <property type="project" value="InterPro"/>
</dbReference>
<feature type="domain" description="Peptidase M14" evidence="18">
    <location>
        <begin position="168"/>
        <end position="466"/>
    </location>
</feature>
<dbReference type="SUPFAM" id="SSF53187">
    <property type="entry name" value="Zn-dependent exopeptidases"/>
    <property type="match status" value="1"/>
</dbReference>
<evidence type="ECO:0000256" key="9">
    <source>
        <dbReference type="ARBA" id="ARBA00022729"/>
    </source>
</evidence>
<dbReference type="SMART" id="SM00631">
    <property type="entry name" value="Zn_pept"/>
    <property type="match status" value="1"/>
</dbReference>
<keyword evidence="20" id="KW-1185">Reference proteome</keyword>
<dbReference type="AlphaFoldDB" id="A0AAD5U2C6"/>
<evidence type="ECO:0000256" key="7">
    <source>
        <dbReference type="ARBA" id="ARBA00022670"/>
    </source>
</evidence>
<gene>
    <name evidence="19" type="primary">CPA2</name>
    <name evidence="19" type="ORF">HK099_005535</name>
</gene>
<comment type="similarity">
    <text evidence="4 17">Belongs to the peptidase M14 family.</text>
</comment>
<dbReference type="FunFam" id="3.40.630.10:FF:000040">
    <property type="entry name" value="zinc carboxypeptidase"/>
    <property type="match status" value="1"/>
</dbReference>
<keyword evidence="7" id="KW-0645">Protease</keyword>
<dbReference type="Gene3D" id="3.30.70.340">
    <property type="entry name" value="Metallocarboxypeptidase-like"/>
    <property type="match status" value="1"/>
</dbReference>
<dbReference type="GO" id="GO:0006508">
    <property type="term" value="P:proteolysis"/>
    <property type="evidence" value="ECO:0007669"/>
    <property type="project" value="UniProtKB-KW"/>
</dbReference>
<evidence type="ECO:0000256" key="1">
    <source>
        <dbReference type="ARBA" id="ARBA00001947"/>
    </source>
</evidence>
<reference evidence="19" key="1">
    <citation type="submission" date="2020-05" db="EMBL/GenBank/DDBJ databases">
        <title>Phylogenomic resolution of chytrid fungi.</title>
        <authorList>
            <person name="Stajich J.E."/>
            <person name="Amses K."/>
            <person name="Simmons R."/>
            <person name="Seto K."/>
            <person name="Myers J."/>
            <person name="Bonds A."/>
            <person name="Quandt C.A."/>
            <person name="Barry K."/>
            <person name="Liu P."/>
            <person name="Grigoriev I."/>
            <person name="Longcore J.E."/>
            <person name="James T.Y."/>
        </authorList>
    </citation>
    <scope>NUCLEOTIDE SEQUENCE</scope>
    <source>
        <strain evidence="19">JEL0476</strain>
    </source>
</reference>
<evidence type="ECO:0000313" key="20">
    <source>
        <dbReference type="Proteomes" id="UP001211065"/>
    </source>
</evidence>
<dbReference type="PANTHER" id="PTHR11705">
    <property type="entry name" value="PROTEASE FAMILY M14 CARBOXYPEPTIDASE A,B"/>
    <property type="match status" value="1"/>
</dbReference>